<keyword evidence="4" id="KW-0804">Transcription</keyword>
<sequence>MASTSAGRQTLARVIADLEGKILDASWRKQTRLPSERELATSLAASRTTVREAIQRLVARGLLETRRGSGLHVSSHPPARLGAPWLQLIAENPPMRADTLEFRLVFECAASRFAAERATQTELANLDSILEKMEHAVRIEDVQAEALADAEFHTALAGASHNLMMGHFHASVIAELREHITSNTFDASHIVVDARRLASMRLEQHRAIYEAIRARTPDAAFNAMYTHIDFVGKQFVSI</sequence>
<dbReference type="SMART" id="SM00895">
    <property type="entry name" value="FCD"/>
    <property type="match status" value="1"/>
</dbReference>
<dbReference type="AlphaFoldDB" id="A0A158F6F8"/>
<keyword evidence="3" id="KW-0238">DNA-binding</keyword>
<evidence type="ECO:0000256" key="2">
    <source>
        <dbReference type="ARBA" id="ARBA00023015"/>
    </source>
</evidence>
<organism evidence="8 9">
    <name type="scientific">Caballeronia choica</name>
    <dbReference type="NCBI Taxonomy" id="326476"/>
    <lineage>
        <taxon>Bacteria</taxon>
        <taxon>Pseudomonadati</taxon>
        <taxon>Pseudomonadota</taxon>
        <taxon>Betaproteobacteria</taxon>
        <taxon>Burkholderiales</taxon>
        <taxon>Burkholderiaceae</taxon>
        <taxon>Caballeronia</taxon>
    </lineage>
</organism>
<protein>
    <recommendedName>
        <fullName evidence="6">Pyruvate dehydrogenase complex repressor</fullName>
    </recommendedName>
</protein>
<dbReference type="Gene3D" id="1.20.120.530">
    <property type="entry name" value="GntR ligand-binding domain-like"/>
    <property type="match status" value="1"/>
</dbReference>
<keyword evidence="9" id="KW-1185">Reference proteome</keyword>
<dbReference type="RefSeq" id="WP_087642636.1">
    <property type="nucleotide sequence ID" value="NZ_FCON02000002.1"/>
</dbReference>
<evidence type="ECO:0000256" key="4">
    <source>
        <dbReference type="ARBA" id="ARBA00023163"/>
    </source>
</evidence>
<dbReference type="InterPro" id="IPR011711">
    <property type="entry name" value="GntR_C"/>
</dbReference>
<dbReference type="SUPFAM" id="SSF48008">
    <property type="entry name" value="GntR ligand-binding domain-like"/>
    <property type="match status" value="1"/>
</dbReference>
<dbReference type="InterPro" id="IPR000524">
    <property type="entry name" value="Tscrpt_reg_HTH_GntR"/>
</dbReference>
<dbReference type="InterPro" id="IPR008920">
    <property type="entry name" value="TF_FadR/GntR_C"/>
</dbReference>
<dbReference type="SMART" id="SM00345">
    <property type="entry name" value="HTH_GNTR"/>
    <property type="match status" value="1"/>
</dbReference>
<dbReference type="EMBL" id="FCON02000002">
    <property type="protein sequence ID" value="SAL15452.1"/>
    <property type="molecule type" value="Genomic_DNA"/>
</dbReference>
<dbReference type="Pfam" id="PF07729">
    <property type="entry name" value="FCD"/>
    <property type="match status" value="1"/>
</dbReference>
<dbReference type="GO" id="GO:0003700">
    <property type="term" value="F:DNA-binding transcription factor activity"/>
    <property type="evidence" value="ECO:0007669"/>
    <property type="project" value="InterPro"/>
</dbReference>
<dbReference type="GO" id="GO:0003677">
    <property type="term" value="F:DNA binding"/>
    <property type="evidence" value="ECO:0007669"/>
    <property type="project" value="UniProtKB-KW"/>
</dbReference>
<dbReference type="PRINTS" id="PR00035">
    <property type="entry name" value="HTHGNTR"/>
</dbReference>
<dbReference type="InterPro" id="IPR036390">
    <property type="entry name" value="WH_DNA-bd_sf"/>
</dbReference>
<evidence type="ECO:0000313" key="9">
    <source>
        <dbReference type="Proteomes" id="UP000054770"/>
    </source>
</evidence>
<comment type="function">
    <text evidence="5">Transcriptional repressor for the pyruvate dehydrogenase complex genes aceEF and lpd.</text>
</comment>
<gene>
    <name evidence="8" type="ORF">AWB68_00353</name>
</gene>
<feature type="domain" description="HTH gntR-type" evidence="7">
    <location>
        <begin position="8"/>
        <end position="76"/>
    </location>
</feature>
<dbReference type="PROSITE" id="PS50949">
    <property type="entry name" value="HTH_GNTR"/>
    <property type="match status" value="1"/>
</dbReference>
<reference evidence="8" key="1">
    <citation type="submission" date="2016-01" db="EMBL/GenBank/DDBJ databases">
        <authorList>
            <person name="Peeters C."/>
        </authorList>
    </citation>
    <scope>NUCLEOTIDE SEQUENCE [LARGE SCALE GENOMIC DNA]</scope>
    <source>
        <strain evidence="8">LMG 22940</strain>
    </source>
</reference>
<keyword evidence="1" id="KW-0678">Repressor</keyword>
<evidence type="ECO:0000259" key="7">
    <source>
        <dbReference type="PROSITE" id="PS50949"/>
    </source>
</evidence>
<keyword evidence="2" id="KW-0805">Transcription regulation</keyword>
<evidence type="ECO:0000256" key="1">
    <source>
        <dbReference type="ARBA" id="ARBA00022491"/>
    </source>
</evidence>
<evidence type="ECO:0000256" key="3">
    <source>
        <dbReference type="ARBA" id="ARBA00023125"/>
    </source>
</evidence>
<dbReference type="Gene3D" id="1.10.10.10">
    <property type="entry name" value="Winged helix-like DNA-binding domain superfamily/Winged helix DNA-binding domain"/>
    <property type="match status" value="1"/>
</dbReference>
<name>A0A158F6F8_9BURK</name>
<dbReference type="CDD" id="cd07377">
    <property type="entry name" value="WHTH_GntR"/>
    <property type="match status" value="1"/>
</dbReference>
<dbReference type="OrthoDB" id="5450856at2"/>
<accession>A0A158F6F8</accession>
<evidence type="ECO:0000256" key="6">
    <source>
        <dbReference type="ARBA" id="ARBA00039592"/>
    </source>
</evidence>
<evidence type="ECO:0000256" key="5">
    <source>
        <dbReference type="ARBA" id="ARBA00037357"/>
    </source>
</evidence>
<comment type="caution">
    <text evidence="8">The sequence shown here is derived from an EMBL/GenBank/DDBJ whole genome shotgun (WGS) entry which is preliminary data.</text>
</comment>
<dbReference type="PANTHER" id="PTHR43537:SF34">
    <property type="entry name" value="PYRUVATE DEHYDROGENASE COMPLEX REPRESSOR"/>
    <property type="match status" value="1"/>
</dbReference>
<evidence type="ECO:0000313" key="8">
    <source>
        <dbReference type="EMBL" id="SAL15452.1"/>
    </source>
</evidence>
<dbReference type="PANTHER" id="PTHR43537">
    <property type="entry name" value="TRANSCRIPTIONAL REGULATOR, GNTR FAMILY"/>
    <property type="match status" value="1"/>
</dbReference>
<dbReference type="Pfam" id="PF00392">
    <property type="entry name" value="GntR"/>
    <property type="match status" value="1"/>
</dbReference>
<dbReference type="SUPFAM" id="SSF46785">
    <property type="entry name" value="Winged helix' DNA-binding domain"/>
    <property type="match status" value="1"/>
</dbReference>
<proteinExistence type="predicted"/>
<dbReference type="InterPro" id="IPR036388">
    <property type="entry name" value="WH-like_DNA-bd_sf"/>
</dbReference>
<dbReference type="Proteomes" id="UP000054770">
    <property type="component" value="Unassembled WGS sequence"/>
</dbReference>